<reference evidence="2 3" key="1">
    <citation type="submission" date="2019-03" db="EMBL/GenBank/DDBJ databases">
        <title>Genomic analyses of the natural microbiome of Caenorhabditis elegans.</title>
        <authorList>
            <person name="Samuel B."/>
        </authorList>
    </citation>
    <scope>NUCLEOTIDE SEQUENCE [LARGE SCALE GENOMIC DNA]</scope>
    <source>
        <strain evidence="2 3">JUb102</strain>
    </source>
</reference>
<dbReference type="EMBL" id="SMAS01000002">
    <property type="protein sequence ID" value="TCT36680.1"/>
    <property type="molecule type" value="Genomic_DNA"/>
</dbReference>
<evidence type="ECO:0008006" key="4">
    <source>
        <dbReference type="Google" id="ProtNLM"/>
    </source>
</evidence>
<dbReference type="RefSeq" id="WP_132495351.1">
    <property type="nucleotide sequence ID" value="NZ_SMAS01000002.1"/>
</dbReference>
<feature type="transmembrane region" description="Helical" evidence="1">
    <location>
        <begin position="20"/>
        <end position="41"/>
    </location>
</feature>
<evidence type="ECO:0000313" key="3">
    <source>
        <dbReference type="Proteomes" id="UP000295055"/>
    </source>
</evidence>
<dbReference type="AlphaFoldDB" id="A0A4R3NMR3"/>
<comment type="caution">
    <text evidence="2">The sequence shown here is derived from an EMBL/GenBank/DDBJ whole genome shotgun (WGS) entry which is preliminary data.</text>
</comment>
<feature type="transmembrane region" description="Helical" evidence="1">
    <location>
        <begin position="53"/>
        <end position="78"/>
    </location>
</feature>
<keyword evidence="1" id="KW-1133">Transmembrane helix</keyword>
<evidence type="ECO:0000313" key="2">
    <source>
        <dbReference type="EMBL" id="TCT36680.1"/>
    </source>
</evidence>
<name>A0A4R3NMR3_9GAMM</name>
<proteinExistence type="predicted"/>
<evidence type="ECO:0000256" key="1">
    <source>
        <dbReference type="SAM" id="Phobius"/>
    </source>
</evidence>
<keyword evidence="1" id="KW-0472">Membrane</keyword>
<gene>
    <name evidence="2" type="ORF">EC835_102131</name>
</gene>
<sequence length="380" mass="43867">MSWNKKASLQVPKPQKPPYVKWIIALGLTLFFLFYSLYFNSQKESLDSDRGKIITILVATAPFITILSVFFVKLIFYFKLKNNYEFLENEKKYADKKWEEWGSRAISILDSVILLPDKITLPYILKHQSSHIASYQLPKRIDYLPEDKSPCFILLRTLQDKILEVSTKYPFSVHYLTNQDHNTSRKEFEYSWEKLFHTPPPHNVNFTHELDYNYIEDTVRNNEDLIQLVLIEQAYNQNQSAAFAAFVFTSDEVALAYQLNTIANVKRPMPITIDEDKQNAIHLFTEIQTESKNTFLCFSDNKCQNDLISALFSASESLPKIEPNKLLNLEFFIGPVGEFSSWLNLAIAIDYVAQSKNSALTLSQDNQSMFIGTITSSPSI</sequence>
<keyword evidence="1" id="KW-0812">Transmembrane</keyword>
<accession>A0A4R3NMR3</accession>
<dbReference type="Proteomes" id="UP000295055">
    <property type="component" value="Unassembled WGS sequence"/>
</dbReference>
<organism evidence="2 3">
    <name type="scientific">Providencia alcalifaciens</name>
    <dbReference type="NCBI Taxonomy" id="126385"/>
    <lineage>
        <taxon>Bacteria</taxon>
        <taxon>Pseudomonadati</taxon>
        <taxon>Pseudomonadota</taxon>
        <taxon>Gammaproteobacteria</taxon>
        <taxon>Enterobacterales</taxon>
        <taxon>Morganellaceae</taxon>
        <taxon>Providencia</taxon>
    </lineage>
</organism>
<protein>
    <recommendedName>
        <fullName evidence="4">Type VI secretion protein</fullName>
    </recommendedName>
</protein>
<dbReference type="OrthoDB" id="6457425at2"/>